<dbReference type="SUPFAM" id="SSF52540">
    <property type="entry name" value="P-loop containing nucleoside triphosphate hydrolases"/>
    <property type="match status" value="2"/>
</dbReference>
<keyword evidence="4 15" id="KW-0227">DNA damage</keyword>
<dbReference type="EC" id="5.6.2.3" evidence="15"/>
<feature type="region of interest" description="Disordered" evidence="16">
    <location>
        <begin position="254"/>
        <end position="352"/>
    </location>
</feature>
<comment type="cofactor">
    <cofactor evidence="1 15">
        <name>Mg(2+)</name>
        <dbReference type="ChEBI" id="CHEBI:18420"/>
    </cofactor>
</comment>
<dbReference type="InParanoid" id="E9DY51"/>
<dbReference type="PANTHER" id="PTHR47642">
    <property type="entry name" value="ATP-DEPENDENT DNA HELICASE"/>
    <property type="match status" value="1"/>
</dbReference>
<name>E9DY51_METAQ</name>
<keyword evidence="8 15" id="KW-0238">DNA-binding</keyword>
<keyword evidence="9 15" id="KW-0496">Mitochondrion</keyword>
<dbReference type="PANTHER" id="PTHR47642:SF5">
    <property type="entry name" value="ATP-DEPENDENT DNA HELICASE"/>
    <property type="match status" value="1"/>
</dbReference>
<feature type="region of interest" description="Disordered" evidence="16">
    <location>
        <begin position="107"/>
        <end position="140"/>
    </location>
</feature>
<dbReference type="EMBL" id="GL698482">
    <property type="protein sequence ID" value="EFY91386.1"/>
    <property type="molecule type" value="Genomic_DNA"/>
</dbReference>
<dbReference type="InterPro" id="IPR003593">
    <property type="entry name" value="AAA+_ATPase"/>
</dbReference>
<keyword evidence="12 15" id="KW-0413">Isomerase</keyword>
<dbReference type="InterPro" id="IPR010285">
    <property type="entry name" value="DNA_helicase_pif1-like_DEAD"/>
</dbReference>
<dbReference type="CDD" id="cd18809">
    <property type="entry name" value="SF1_C_RecD"/>
    <property type="match status" value="1"/>
</dbReference>
<sequence>MGVSNRICTLITVFRDPAFTAHARHALSLRAHLFATQFVGPCSRRYPANTLRLLPLLFMTAGITSLPIRASPTSCRVPHGASQLAHVHIPLQAHHTVAKPMLNRASQKFQDAAPTSRPRPALAKQLFPSSSPSSSIGDIRDQFKKPISSSSAAVSASASARTALDNRSVNLAQNGPGRPATSNRSIASLYSAHSDSFRTEPACIDLTAPDCPASKKVHEPVYFVEEDFSDDDALDLDFEAPQALPRQLIPPAIQDLPLPATPAQKETEIPWSSSPASHFLPPNPHRTISATSNTSQTPLKRESSGDGEKRESPIQKKAKKRVLPASFRRDDEAGEDDSGLSGTFKTPAQKTKALWDSSASAIKEQKKLLKTHRNSRNPDLEQDVVPETMHDVEAKASKSVALSLSSEQAHVVDMVVNQNQSVFFTGPAGAGKSVLMRAIISELKKKYARDPERVAVTASTGLAACNIGGITLHSFAGIGLGKEEPSALVRKIRRNPKAKNRWLRTKCLIIDEISMVDGDLFDKLSQVGRTIRNNGRPWGGIQLVITGDFFQLPPVPDADKRESKFAFDAATWSTSIDHTIGLTQVFRQRDPEFARMLNEMRIGKISDHTVQAFKALSRPLKFEDGVDLAELYPTRAQVEGSNEKRLRELPGKIHRYEALDSGDPTIRDKLLVNMMAPKAIELKIGAQVMLIKNLDESLVNGSLGKVIAFSDEKTFEMGGNNAYDEIVGDPMAKARRKLQAFSRDSGSDSSSQQYPVVQFISTGGVPRVILCQPEEWTVELPNGEIQAKRNQLPLILAWALSIHKAQGQTLERVTVNLGKVFEKGQAYVALSRATSQHGLRVLGFERSKVMAHPKVVEFYNKLSSVDDFGARKPQSIAEFMSCRKGITSRANTNPGSAREHIDLDDEEEAMASYGY</sequence>
<evidence type="ECO:0000256" key="9">
    <source>
        <dbReference type="ARBA" id="ARBA00023128"/>
    </source>
</evidence>
<evidence type="ECO:0000256" key="2">
    <source>
        <dbReference type="ARBA" id="ARBA00004604"/>
    </source>
</evidence>
<feature type="DNA-binding region" evidence="15">
    <location>
        <begin position="825"/>
        <end position="844"/>
    </location>
</feature>
<proteinExistence type="inferred from homology"/>
<dbReference type="GO" id="GO:0003697">
    <property type="term" value="F:single-stranded DNA binding"/>
    <property type="evidence" value="ECO:0007669"/>
    <property type="project" value="UniProtKB-ARBA"/>
</dbReference>
<dbReference type="GO" id="GO:0006310">
    <property type="term" value="P:DNA recombination"/>
    <property type="evidence" value="ECO:0007669"/>
    <property type="project" value="UniProtKB-UniRule"/>
</dbReference>
<reference evidence="18 19" key="1">
    <citation type="journal article" date="2011" name="PLoS Genet.">
        <title>Genome sequencing and comparative transcriptomics of the model entomopathogenic fungi Metarhizium anisopliae and M. acridum.</title>
        <authorList>
            <person name="Gao Q."/>
            <person name="Jin K."/>
            <person name="Ying S.H."/>
            <person name="Zhang Y."/>
            <person name="Xiao G."/>
            <person name="Shang Y."/>
            <person name="Duan Z."/>
            <person name="Hu X."/>
            <person name="Xie X.Q."/>
            <person name="Zhou G."/>
            <person name="Peng G."/>
            <person name="Luo Z."/>
            <person name="Huang W."/>
            <person name="Wang B."/>
            <person name="Fang W."/>
            <person name="Wang S."/>
            <person name="Zhong Y."/>
            <person name="Ma L.J."/>
            <person name="St Leger R.J."/>
            <person name="Zhao G.P."/>
            <person name="Pei Y."/>
            <person name="Feng M.G."/>
            <person name="Xia Y."/>
            <person name="Wang C."/>
        </authorList>
    </citation>
    <scope>NUCLEOTIDE SEQUENCE [LARGE SCALE GENOMIC DNA]</scope>
    <source>
        <strain evidence="18 19">CQMa 102</strain>
    </source>
</reference>
<dbReference type="Proteomes" id="UP000002499">
    <property type="component" value="Unassembled WGS sequence"/>
</dbReference>
<keyword evidence="7 15" id="KW-0067">ATP-binding</keyword>
<keyword evidence="6 15" id="KW-0347">Helicase</keyword>
<evidence type="ECO:0000256" key="13">
    <source>
        <dbReference type="ARBA" id="ARBA00023242"/>
    </source>
</evidence>
<dbReference type="AlphaFoldDB" id="E9DY51"/>
<dbReference type="GO" id="GO:0006281">
    <property type="term" value="P:DNA repair"/>
    <property type="evidence" value="ECO:0007669"/>
    <property type="project" value="UniProtKB-UniRule"/>
</dbReference>
<feature type="domain" description="AAA+ ATPase" evidence="17">
    <location>
        <begin position="418"/>
        <end position="577"/>
    </location>
</feature>
<dbReference type="Pfam" id="PF21530">
    <property type="entry name" value="Pif1_2B_dom"/>
    <property type="match status" value="1"/>
</dbReference>
<feature type="compositionally biased region" description="Polar residues" evidence="16">
    <location>
        <begin position="286"/>
        <end position="298"/>
    </location>
</feature>
<dbReference type="Pfam" id="PF05970">
    <property type="entry name" value="PIF1"/>
    <property type="match status" value="1"/>
</dbReference>
<keyword evidence="10 15" id="KW-0233">DNA recombination</keyword>
<dbReference type="GO" id="GO:0043139">
    <property type="term" value="F:5'-3' DNA helicase activity"/>
    <property type="evidence" value="ECO:0007669"/>
    <property type="project" value="UniProtKB-UniRule"/>
</dbReference>
<gene>
    <name evidence="15" type="primary">PIF1</name>
    <name evidence="18" type="ORF">MAC_02549</name>
</gene>
<keyword evidence="13 15" id="KW-0539">Nucleus</keyword>
<evidence type="ECO:0000256" key="15">
    <source>
        <dbReference type="HAMAP-Rule" id="MF_03176"/>
    </source>
</evidence>
<dbReference type="STRING" id="655827.E9DY51"/>
<dbReference type="GO" id="GO:0005730">
    <property type="term" value="C:nucleolus"/>
    <property type="evidence" value="ECO:0007669"/>
    <property type="project" value="UniProtKB-SubCell"/>
</dbReference>
<evidence type="ECO:0000256" key="11">
    <source>
        <dbReference type="ARBA" id="ARBA00023204"/>
    </source>
</evidence>
<feature type="compositionally biased region" description="Basic and acidic residues" evidence="16">
    <location>
        <begin position="299"/>
        <end position="314"/>
    </location>
</feature>
<evidence type="ECO:0000256" key="10">
    <source>
        <dbReference type="ARBA" id="ARBA00023172"/>
    </source>
</evidence>
<comment type="subunit">
    <text evidence="15">Monomer.</text>
</comment>
<dbReference type="GO" id="GO:0000723">
    <property type="term" value="P:telomere maintenance"/>
    <property type="evidence" value="ECO:0007669"/>
    <property type="project" value="InterPro"/>
</dbReference>
<dbReference type="InterPro" id="IPR049163">
    <property type="entry name" value="Pif1-like_2B_dom"/>
</dbReference>
<evidence type="ECO:0000256" key="5">
    <source>
        <dbReference type="ARBA" id="ARBA00022801"/>
    </source>
</evidence>
<dbReference type="Gene3D" id="3.40.50.300">
    <property type="entry name" value="P-loop containing nucleotide triphosphate hydrolases"/>
    <property type="match status" value="1"/>
</dbReference>
<dbReference type="GO" id="GO:0005739">
    <property type="term" value="C:mitochondrion"/>
    <property type="evidence" value="ECO:0007669"/>
    <property type="project" value="UniProtKB-SubCell"/>
</dbReference>
<dbReference type="OMA" id="MVHPKVT"/>
<dbReference type="GO" id="GO:0016887">
    <property type="term" value="F:ATP hydrolysis activity"/>
    <property type="evidence" value="ECO:0007669"/>
    <property type="project" value="RHEA"/>
</dbReference>
<keyword evidence="3 15" id="KW-0547">Nucleotide-binding</keyword>
<feature type="compositionally biased region" description="Polar residues" evidence="16">
    <location>
        <begin position="340"/>
        <end position="349"/>
    </location>
</feature>
<comment type="catalytic activity">
    <reaction evidence="14 15">
        <text>ATP + H2O = ADP + phosphate + H(+)</text>
        <dbReference type="Rhea" id="RHEA:13065"/>
        <dbReference type="ChEBI" id="CHEBI:15377"/>
        <dbReference type="ChEBI" id="CHEBI:15378"/>
        <dbReference type="ChEBI" id="CHEBI:30616"/>
        <dbReference type="ChEBI" id="CHEBI:43474"/>
        <dbReference type="ChEBI" id="CHEBI:456216"/>
        <dbReference type="EC" id="5.6.2.3"/>
    </reaction>
</comment>
<dbReference type="FunCoup" id="E9DY51">
    <property type="interactions" value="778"/>
</dbReference>
<evidence type="ECO:0000256" key="16">
    <source>
        <dbReference type="SAM" id="MobiDB-lite"/>
    </source>
</evidence>
<protein>
    <recommendedName>
        <fullName evidence="15">ATP-dependent DNA helicase PIF1</fullName>
        <ecNumber evidence="15">5.6.2.3</ecNumber>
    </recommendedName>
    <alternativeName>
        <fullName evidence="15">DNA 5'-3' helicase PIF1</fullName>
    </alternativeName>
    <alternativeName>
        <fullName evidence="15">DNA repair and recombination helicase PIF1</fullName>
    </alternativeName>
</protein>
<evidence type="ECO:0000259" key="17">
    <source>
        <dbReference type="SMART" id="SM00382"/>
    </source>
</evidence>
<organism evidence="19">
    <name type="scientific">Metarhizium acridum (strain CQMa 102)</name>
    <dbReference type="NCBI Taxonomy" id="655827"/>
    <lineage>
        <taxon>Eukaryota</taxon>
        <taxon>Fungi</taxon>
        <taxon>Dikarya</taxon>
        <taxon>Ascomycota</taxon>
        <taxon>Pezizomycotina</taxon>
        <taxon>Sordariomycetes</taxon>
        <taxon>Hypocreomycetidae</taxon>
        <taxon>Hypocreales</taxon>
        <taxon>Clavicipitaceae</taxon>
        <taxon>Metarhizium</taxon>
    </lineage>
</organism>
<dbReference type="InterPro" id="IPR051055">
    <property type="entry name" value="PIF1_helicase"/>
</dbReference>
<keyword evidence="5 15" id="KW-0378">Hydrolase</keyword>
<dbReference type="HOGENOM" id="CLU_001613_0_1_1"/>
<dbReference type="eggNOG" id="KOG0987">
    <property type="taxonomic scope" value="Eukaryota"/>
</dbReference>
<evidence type="ECO:0000256" key="6">
    <source>
        <dbReference type="ARBA" id="ARBA00022806"/>
    </source>
</evidence>
<dbReference type="InterPro" id="IPR048293">
    <property type="entry name" value="PIF1_RRM3_pfh1"/>
</dbReference>
<keyword evidence="11 15" id="KW-0234">DNA repair</keyword>
<evidence type="ECO:0000256" key="3">
    <source>
        <dbReference type="ARBA" id="ARBA00022741"/>
    </source>
</evidence>
<evidence type="ECO:0000256" key="1">
    <source>
        <dbReference type="ARBA" id="ARBA00001946"/>
    </source>
</evidence>
<evidence type="ECO:0000256" key="12">
    <source>
        <dbReference type="ARBA" id="ARBA00023235"/>
    </source>
</evidence>
<evidence type="ECO:0000256" key="7">
    <source>
        <dbReference type="ARBA" id="ARBA00022840"/>
    </source>
</evidence>
<keyword evidence="19" id="KW-1185">Reference proteome</keyword>
<dbReference type="GO" id="GO:0005524">
    <property type="term" value="F:ATP binding"/>
    <property type="evidence" value="ECO:0007669"/>
    <property type="project" value="UniProtKB-UniRule"/>
</dbReference>
<accession>E9DY51</accession>
<dbReference type="OrthoDB" id="432234at2759"/>
<evidence type="ECO:0000313" key="18">
    <source>
        <dbReference type="EMBL" id="EFY91386.1"/>
    </source>
</evidence>
<comment type="function">
    <text evidence="15">DNA-dependent ATPase and 5'-3' DNA helicase required for the maintenance of both mitochondrial and nuclear genome stability.</text>
</comment>
<comment type="similarity">
    <text evidence="15">Belongs to the helicase family. PIF1 subfamily.</text>
</comment>
<dbReference type="InterPro" id="IPR027417">
    <property type="entry name" value="P-loop_NTPase"/>
</dbReference>
<evidence type="ECO:0000313" key="19">
    <source>
        <dbReference type="Proteomes" id="UP000002499"/>
    </source>
</evidence>
<evidence type="ECO:0000256" key="4">
    <source>
        <dbReference type="ARBA" id="ARBA00022763"/>
    </source>
</evidence>
<dbReference type="FunFam" id="3.40.50.300:FF:001226">
    <property type="entry name" value="ATP-dependent DNA helicase PIF1"/>
    <property type="match status" value="1"/>
</dbReference>
<comment type="caution">
    <text evidence="15">Lacks conserved residue(s) required for the propagation of feature annotation.</text>
</comment>
<evidence type="ECO:0000256" key="14">
    <source>
        <dbReference type="ARBA" id="ARBA00048954"/>
    </source>
</evidence>
<dbReference type="CDD" id="cd18037">
    <property type="entry name" value="DEXSc_Pif1_like"/>
    <property type="match status" value="1"/>
</dbReference>
<evidence type="ECO:0000256" key="8">
    <source>
        <dbReference type="ARBA" id="ARBA00023125"/>
    </source>
</evidence>
<dbReference type="SMART" id="SM00382">
    <property type="entry name" value="AAA"/>
    <property type="match status" value="1"/>
</dbReference>
<dbReference type="HAMAP" id="MF_03176">
    <property type="entry name" value="PIF1"/>
    <property type="match status" value="1"/>
</dbReference>
<comment type="subcellular location">
    <subcellularLocation>
        <location evidence="2">Nucleus</location>
        <location evidence="2">Nucleolus</location>
    </subcellularLocation>
    <subcellularLocation>
        <location evidence="15">Nucleus</location>
    </subcellularLocation>
    <subcellularLocation>
        <location evidence="15">Mitochondrion</location>
    </subcellularLocation>
</comment>